<evidence type="ECO:0000313" key="11">
    <source>
        <dbReference type="Proteomes" id="UP000294919"/>
    </source>
</evidence>
<dbReference type="PANTHER" id="PTHR42781:SF4">
    <property type="entry name" value="SPERMIDINE_PUTRESCINE IMPORT ATP-BINDING PROTEIN POTA"/>
    <property type="match status" value="1"/>
</dbReference>
<dbReference type="InterPro" id="IPR012340">
    <property type="entry name" value="NA-bd_OB-fold"/>
</dbReference>
<keyword evidence="6" id="KW-0408">Iron</keyword>
<dbReference type="GO" id="GO:0005524">
    <property type="term" value="F:ATP binding"/>
    <property type="evidence" value="ECO:0007669"/>
    <property type="project" value="UniProtKB-KW"/>
</dbReference>
<dbReference type="Pfam" id="PF00005">
    <property type="entry name" value="ABC_tran"/>
    <property type="match status" value="1"/>
</dbReference>
<dbReference type="Pfam" id="PF08402">
    <property type="entry name" value="TOBE_2"/>
    <property type="match status" value="1"/>
</dbReference>
<reference evidence="10 11" key="1">
    <citation type="submission" date="2019-03" db="EMBL/GenBank/DDBJ databases">
        <title>Genomic Encyclopedia of Type Strains, Phase IV (KMG-IV): sequencing the most valuable type-strain genomes for metagenomic binning, comparative biology and taxonomic classification.</title>
        <authorList>
            <person name="Goeker M."/>
        </authorList>
    </citation>
    <scope>NUCLEOTIDE SEQUENCE [LARGE SCALE GENOMIC DNA]</scope>
    <source>
        <strain evidence="10 11">DSM 102940</strain>
    </source>
</reference>
<sequence>MEIVLKNIIKKYGDVAAVKNISLEVKQGELVALLGPSGCGKTTLLRIIAGLVPLDSGKIFFDGKDVTTWSSQQRNAAMVFQNYALFPYLNVEQNIAYGLKVRKRSKSEIEKRVRSLLERVALSGLEKRDIQELSGGQKQRVALARALVVEPNILLFDEPLSNLDEKLRVSMRQEIRKIQKDIGITSIYVTHDQKEALAIADRIVVMNKGEIQQIVKPDELYYKPANTFVASFIGHANLIEIPVLKDENNEKIAKLFGKIVKIDKLDEEIKNIIALLRPEEIKLTNEGIQAKVIGHENLGSIYRYKVKVETYEIIVDVLNRRRNRILNIGDCVHLDFDEKSVHVLYN</sequence>
<dbReference type="GO" id="GO:0016887">
    <property type="term" value="F:ATP hydrolysis activity"/>
    <property type="evidence" value="ECO:0007669"/>
    <property type="project" value="InterPro"/>
</dbReference>
<dbReference type="SUPFAM" id="SSF50331">
    <property type="entry name" value="MOP-like"/>
    <property type="match status" value="1"/>
</dbReference>
<dbReference type="InterPro" id="IPR050093">
    <property type="entry name" value="ABC_SmlMolc_Importer"/>
</dbReference>
<dbReference type="RefSeq" id="WP_132244121.1">
    <property type="nucleotide sequence ID" value="NZ_SLWV01000007.1"/>
</dbReference>
<evidence type="ECO:0000256" key="2">
    <source>
        <dbReference type="ARBA" id="ARBA00022475"/>
    </source>
</evidence>
<dbReference type="Gene3D" id="2.40.50.100">
    <property type="match status" value="1"/>
</dbReference>
<dbReference type="InterPro" id="IPR015853">
    <property type="entry name" value="ABC_transpr_FbpC"/>
</dbReference>
<dbReference type="InterPro" id="IPR003439">
    <property type="entry name" value="ABC_transporter-like_ATP-bd"/>
</dbReference>
<dbReference type="OrthoDB" id="9802264at2"/>
<dbReference type="Proteomes" id="UP000294919">
    <property type="component" value="Unassembled WGS sequence"/>
</dbReference>
<dbReference type="GO" id="GO:0043190">
    <property type="term" value="C:ATP-binding cassette (ABC) transporter complex"/>
    <property type="evidence" value="ECO:0007669"/>
    <property type="project" value="InterPro"/>
</dbReference>
<dbReference type="EMBL" id="SLWV01000007">
    <property type="protein sequence ID" value="TCO76862.1"/>
    <property type="molecule type" value="Genomic_DNA"/>
</dbReference>
<dbReference type="Gene3D" id="2.40.50.140">
    <property type="entry name" value="Nucleic acid-binding proteins"/>
    <property type="match status" value="1"/>
</dbReference>
<evidence type="ECO:0000256" key="8">
    <source>
        <dbReference type="ARBA" id="ARBA00023136"/>
    </source>
</evidence>
<protein>
    <submittedName>
        <fullName evidence="10">Iron(III) transport system ATP-binding protein/spermidine/putrescine transport system ATP-binding protein</fullName>
    </submittedName>
</protein>
<keyword evidence="3" id="KW-0410">Iron transport</keyword>
<dbReference type="AlphaFoldDB" id="A0A4R2KVB0"/>
<evidence type="ECO:0000256" key="3">
    <source>
        <dbReference type="ARBA" id="ARBA00022496"/>
    </source>
</evidence>
<dbReference type="SUPFAM" id="SSF52540">
    <property type="entry name" value="P-loop containing nucleoside triphosphate hydrolases"/>
    <property type="match status" value="1"/>
</dbReference>
<evidence type="ECO:0000259" key="9">
    <source>
        <dbReference type="PROSITE" id="PS50893"/>
    </source>
</evidence>
<dbReference type="PROSITE" id="PS50893">
    <property type="entry name" value="ABC_TRANSPORTER_2"/>
    <property type="match status" value="1"/>
</dbReference>
<evidence type="ECO:0000256" key="1">
    <source>
        <dbReference type="ARBA" id="ARBA00022448"/>
    </source>
</evidence>
<dbReference type="InterPro" id="IPR027417">
    <property type="entry name" value="P-loop_NTPase"/>
</dbReference>
<dbReference type="PANTHER" id="PTHR42781">
    <property type="entry name" value="SPERMIDINE/PUTRESCINE IMPORT ATP-BINDING PROTEIN POTA"/>
    <property type="match status" value="1"/>
</dbReference>
<dbReference type="InterPro" id="IPR008995">
    <property type="entry name" value="Mo/tungstate-bd_C_term_dom"/>
</dbReference>
<proteinExistence type="predicted"/>
<dbReference type="InterPro" id="IPR017871">
    <property type="entry name" value="ABC_transporter-like_CS"/>
</dbReference>
<feature type="domain" description="ABC transporter" evidence="9">
    <location>
        <begin position="3"/>
        <end position="233"/>
    </location>
</feature>
<keyword evidence="8" id="KW-0472">Membrane</keyword>
<accession>A0A4R2KVB0</accession>
<evidence type="ECO:0000313" key="10">
    <source>
        <dbReference type="EMBL" id="TCO76862.1"/>
    </source>
</evidence>
<evidence type="ECO:0000256" key="4">
    <source>
        <dbReference type="ARBA" id="ARBA00022741"/>
    </source>
</evidence>
<dbReference type="GO" id="GO:0015408">
    <property type="term" value="F:ABC-type ferric iron transporter activity"/>
    <property type="evidence" value="ECO:0007669"/>
    <property type="project" value="InterPro"/>
</dbReference>
<name>A0A4R2KVB0_9FIRM</name>
<dbReference type="FunFam" id="3.40.50.300:FF:000042">
    <property type="entry name" value="Maltose/maltodextrin ABC transporter, ATP-binding protein"/>
    <property type="match status" value="1"/>
</dbReference>
<gene>
    <name evidence="10" type="ORF">EV214_10718</name>
</gene>
<dbReference type="CDD" id="cd03259">
    <property type="entry name" value="ABC_Carb_Solutes_like"/>
    <property type="match status" value="1"/>
</dbReference>
<evidence type="ECO:0000256" key="7">
    <source>
        <dbReference type="ARBA" id="ARBA00023065"/>
    </source>
</evidence>
<keyword evidence="2" id="KW-1003">Cell membrane</keyword>
<keyword evidence="4" id="KW-0547">Nucleotide-binding</keyword>
<dbReference type="Gene3D" id="3.40.50.300">
    <property type="entry name" value="P-loop containing nucleotide triphosphate hydrolases"/>
    <property type="match status" value="1"/>
</dbReference>
<organism evidence="10 11">
    <name type="scientific">Marinisporobacter balticus</name>
    <dbReference type="NCBI Taxonomy" id="2018667"/>
    <lineage>
        <taxon>Bacteria</taxon>
        <taxon>Bacillati</taxon>
        <taxon>Bacillota</taxon>
        <taxon>Clostridia</taxon>
        <taxon>Peptostreptococcales</taxon>
        <taxon>Thermotaleaceae</taxon>
        <taxon>Marinisporobacter</taxon>
    </lineage>
</organism>
<evidence type="ECO:0000256" key="5">
    <source>
        <dbReference type="ARBA" id="ARBA00022840"/>
    </source>
</evidence>
<dbReference type="PROSITE" id="PS00211">
    <property type="entry name" value="ABC_TRANSPORTER_1"/>
    <property type="match status" value="1"/>
</dbReference>
<evidence type="ECO:0000256" key="6">
    <source>
        <dbReference type="ARBA" id="ARBA00023004"/>
    </source>
</evidence>
<keyword evidence="11" id="KW-1185">Reference proteome</keyword>
<dbReference type="InterPro" id="IPR003593">
    <property type="entry name" value="AAA+_ATPase"/>
</dbReference>
<dbReference type="SMART" id="SM00382">
    <property type="entry name" value="AAA"/>
    <property type="match status" value="1"/>
</dbReference>
<keyword evidence="1" id="KW-0813">Transport</keyword>
<comment type="caution">
    <text evidence="10">The sequence shown here is derived from an EMBL/GenBank/DDBJ whole genome shotgun (WGS) entry which is preliminary data.</text>
</comment>
<keyword evidence="7" id="KW-0406">Ion transport</keyword>
<keyword evidence="5 10" id="KW-0067">ATP-binding</keyword>
<dbReference type="InterPro" id="IPR013611">
    <property type="entry name" value="Transp-assoc_OB_typ2"/>
</dbReference>